<dbReference type="EMBL" id="JH994056">
    <property type="protein sequence ID" value="ELQ74261.1"/>
    <property type="molecule type" value="Genomic_DNA"/>
</dbReference>
<keyword evidence="2" id="KW-1185">Reference proteome</keyword>
<evidence type="ECO:0000313" key="2">
    <source>
        <dbReference type="Proteomes" id="UP000011185"/>
    </source>
</evidence>
<accession>L7JT99</accession>
<dbReference type="InParanoid" id="L7JT99"/>
<reference evidence="1 2" key="1">
    <citation type="journal article" date="2012" name="PLoS Pathog.">
        <title>The genome of the obligate intracellular parasite Trachipleistophora hominis: new insights into microsporidian genome dynamics and reductive evolution.</title>
        <authorList>
            <person name="Heinz E."/>
            <person name="Williams T.A."/>
            <person name="Nakjang S."/>
            <person name="Noel C.J."/>
            <person name="Swan D.C."/>
            <person name="Goldberg A.V."/>
            <person name="Harris S.R."/>
            <person name="Weinmaier T."/>
            <person name="Markert S."/>
            <person name="Becher D."/>
            <person name="Bernhardt J."/>
            <person name="Dagan T."/>
            <person name="Hacker C."/>
            <person name="Lucocq J.M."/>
            <person name="Schweder T."/>
            <person name="Rattei T."/>
            <person name="Hall N."/>
            <person name="Hirt R.P."/>
            <person name="Embley T.M."/>
        </authorList>
    </citation>
    <scope>NUCLEOTIDE SEQUENCE [LARGE SCALE GENOMIC DNA]</scope>
</reference>
<dbReference type="AlphaFoldDB" id="L7JT99"/>
<name>L7JT99_TRAHO</name>
<organism evidence="1 2">
    <name type="scientific">Trachipleistophora hominis</name>
    <name type="common">Microsporidian parasite</name>
    <dbReference type="NCBI Taxonomy" id="72359"/>
    <lineage>
        <taxon>Eukaryota</taxon>
        <taxon>Fungi</taxon>
        <taxon>Fungi incertae sedis</taxon>
        <taxon>Microsporidia</taxon>
        <taxon>Pleistophoridae</taxon>
        <taxon>Trachipleistophora</taxon>
    </lineage>
</organism>
<protein>
    <submittedName>
        <fullName evidence="1">Putative transposable element encoded protein</fullName>
    </submittedName>
</protein>
<evidence type="ECO:0000313" key="1">
    <source>
        <dbReference type="EMBL" id="ELQ74261.1"/>
    </source>
</evidence>
<gene>
    <name evidence="1" type="ORF">THOM_2838</name>
</gene>
<dbReference type="VEuPathDB" id="MicrosporidiaDB:THOM_2838"/>
<sequence length="48" mass="5422">MLGCQELNIYENPREEEFLGVFLGGGVTQAVTCVLRSLLRLQHTFLLL</sequence>
<dbReference type="Proteomes" id="UP000011185">
    <property type="component" value="Unassembled WGS sequence"/>
</dbReference>
<dbReference type="HOGENOM" id="CLU_3160282_0_0_1"/>
<proteinExistence type="predicted"/>